<dbReference type="CDD" id="cd00093">
    <property type="entry name" value="HTH_XRE"/>
    <property type="match status" value="1"/>
</dbReference>
<name>A0A1F2PJJ0_9FIRM</name>
<dbReference type="InterPro" id="IPR010982">
    <property type="entry name" value="Lambda_DNA-bd_dom_sf"/>
</dbReference>
<dbReference type="Proteomes" id="UP000176244">
    <property type="component" value="Unassembled WGS sequence"/>
</dbReference>
<accession>A0A1F2PJJ0</accession>
<dbReference type="PROSITE" id="PS50943">
    <property type="entry name" value="HTH_CROC1"/>
    <property type="match status" value="1"/>
</dbReference>
<evidence type="ECO:0000313" key="2">
    <source>
        <dbReference type="EMBL" id="OFV71519.1"/>
    </source>
</evidence>
<dbReference type="OrthoDB" id="1645362at2"/>
<dbReference type="EMBL" id="LKEU01000020">
    <property type="protein sequence ID" value="OFV71519.1"/>
    <property type="molecule type" value="Genomic_DNA"/>
</dbReference>
<reference evidence="2 3" key="1">
    <citation type="submission" date="2015-09" db="EMBL/GenBank/DDBJ databases">
        <title>Genome sequence of Acetobacterium wieringae DSM 1911.</title>
        <authorList>
            <person name="Poehlein A."/>
            <person name="Bengelsdorf F.R."/>
            <person name="Schiel-Bengelsdorf B."/>
            <person name="Duerre P."/>
            <person name="Daniel R."/>
        </authorList>
    </citation>
    <scope>NUCLEOTIDE SEQUENCE [LARGE SCALE GENOMIC DNA]</scope>
    <source>
        <strain evidence="2 3">DSM 1911</strain>
    </source>
</reference>
<gene>
    <name evidence="2" type="ORF">ACWI_10190</name>
</gene>
<dbReference type="SMART" id="SM00530">
    <property type="entry name" value="HTH_XRE"/>
    <property type="match status" value="1"/>
</dbReference>
<dbReference type="InterPro" id="IPR053842">
    <property type="entry name" value="NikA-like"/>
</dbReference>
<evidence type="ECO:0000313" key="3">
    <source>
        <dbReference type="Proteomes" id="UP000176244"/>
    </source>
</evidence>
<feature type="domain" description="HTH cro/C1-type" evidence="1">
    <location>
        <begin position="24"/>
        <end position="75"/>
    </location>
</feature>
<dbReference type="Gene3D" id="1.10.260.40">
    <property type="entry name" value="lambda repressor-like DNA-binding domains"/>
    <property type="match status" value="1"/>
</dbReference>
<protein>
    <recommendedName>
        <fullName evidence="1">HTH cro/C1-type domain-containing protein</fullName>
    </recommendedName>
</protein>
<dbReference type="Pfam" id="PF01381">
    <property type="entry name" value="HTH_3"/>
    <property type="match status" value="1"/>
</dbReference>
<dbReference type="InterPro" id="IPR001387">
    <property type="entry name" value="Cro/C1-type_HTH"/>
</dbReference>
<dbReference type="GO" id="GO:0003677">
    <property type="term" value="F:DNA binding"/>
    <property type="evidence" value="ECO:0007669"/>
    <property type="project" value="InterPro"/>
</dbReference>
<dbReference type="SUPFAM" id="SSF47413">
    <property type="entry name" value="lambda repressor-like DNA-binding domains"/>
    <property type="match status" value="1"/>
</dbReference>
<evidence type="ECO:0000259" key="1">
    <source>
        <dbReference type="PROSITE" id="PS50943"/>
    </source>
</evidence>
<dbReference type="Pfam" id="PF21983">
    <property type="entry name" value="NikA-like"/>
    <property type="match status" value="1"/>
</dbReference>
<organism evidence="2 3">
    <name type="scientific">Acetobacterium wieringae</name>
    <dbReference type="NCBI Taxonomy" id="52694"/>
    <lineage>
        <taxon>Bacteria</taxon>
        <taxon>Bacillati</taxon>
        <taxon>Bacillota</taxon>
        <taxon>Clostridia</taxon>
        <taxon>Eubacteriales</taxon>
        <taxon>Eubacteriaceae</taxon>
        <taxon>Acetobacterium</taxon>
    </lineage>
</organism>
<dbReference type="AlphaFoldDB" id="A0A1F2PJJ0"/>
<proteinExistence type="predicted"/>
<dbReference type="STRING" id="52694.ACWI_10190"/>
<comment type="caution">
    <text evidence="2">The sequence shown here is derived from an EMBL/GenBank/DDBJ whole genome shotgun (WGS) entry which is preliminary data.</text>
</comment>
<sequence length="190" mass="21484">MVRFVSSGNRMEVIEIKKKTLCSLRLDKGLSQDALATMLGVSRKKIYRYENGLTIPSDEIKQQLGLIFYLSRDDLDEVIKNTVDAAKEKSQTYPCTISFRCTADMYDKIEANAKMANMTVGQYVRETYAGGQLVVLDGLKDFSKDLTRIGTNLNQLTKLCHMGKINAPELKSVQKTLTEIYIKLNRIISK</sequence>